<dbReference type="SUPFAM" id="SSF82171">
    <property type="entry name" value="DPP6 N-terminal domain-like"/>
    <property type="match status" value="1"/>
</dbReference>
<dbReference type="Proteomes" id="UP001196413">
    <property type="component" value="Unassembled WGS sequence"/>
</dbReference>
<dbReference type="PANTHER" id="PTHR13227">
    <property type="entry name" value="EUKARYOTIC TRANSLATION INITIATION FACTOR 2A"/>
    <property type="match status" value="1"/>
</dbReference>
<dbReference type="GO" id="GO:0003729">
    <property type="term" value="F:mRNA binding"/>
    <property type="evidence" value="ECO:0007669"/>
    <property type="project" value="TreeGrafter"/>
</dbReference>
<dbReference type="Gene3D" id="2.130.10.10">
    <property type="entry name" value="YVTN repeat-like/Quinoprotein amine dehydrogenase"/>
    <property type="match status" value="1"/>
</dbReference>
<evidence type="ECO:0000256" key="2">
    <source>
        <dbReference type="ARBA" id="ARBA00009573"/>
    </source>
</evidence>
<dbReference type="GO" id="GO:0000049">
    <property type="term" value="F:tRNA binding"/>
    <property type="evidence" value="ECO:0007669"/>
    <property type="project" value="TreeGrafter"/>
</dbReference>
<evidence type="ECO:0000256" key="7">
    <source>
        <dbReference type="ARBA" id="ARBA00022845"/>
    </source>
</evidence>
<evidence type="ECO:0000256" key="4">
    <source>
        <dbReference type="ARBA" id="ARBA00022540"/>
    </source>
</evidence>
<organism evidence="10 11">
    <name type="scientific">Parelaphostrongylus tenuis</name>
    <name type="common">Meningeal worm</name>
    <dbReference type="NCBI Taxonomy" id="148309"/>
    <lineage>
        <taxon>Eukaryota</taxon>
        <taxon>Metazoa</taxon>
        <taxon>Ecdysozoa</taxon>
        <taxon>Nematoda</taxon>
        <taxon>Chromadorea</taxon>
        <taxon>Rhabditida</taxon>
        <taxon>Rhabditina</taxon>
        <taxon>Rhabditomorpha</taxon>
        <taxon>Strongyloidea</taxon>
        <taxon>Metastrongylidae</taxon>
        <taxon>Parelaphostrongylus</taxon>
    </lineage>
</organism>
<comment type="caution">
    <text evidence="10">The sequence shown here is derived from an EMBL/GenBank/DDBJ whole genome shotgun (WGS) entry which is preliminary data.</text>
</comment>
<evidence type="ECO:0000256" key="5">
    <source>
        <dbReference type="ARBA" id="ARBA00022574"/>
    </source>
</evidence>
<keyword evidence="6" id="KW-0677">Repeat</keyword>
<keyword evidence="8" id="KW-0648">Protein biosynthesis</keyword>
<evidence type="ECO:0000256" key="3">
    <source>
        <dbReference type="ARBA" id="ARBA00013819"/>
    </source>
</evidence>
<dbReference type="InterPro" id="IPR011387">
    <property type="entry name" value="TIF2A"/>
</dbReference>
<dbReference type="InterPro" id="IPR015943">
    <property type="entry name" value="WD40/YVTN_repeat-like_dom_sf"/>
</dbReference>
<keyword evidence="11" id="KW-1185">Reference proteome</keyword>
<sequence>MGDNLVYAVRGSTGLSLRRGLGPDSTTIFEDSQTPKENPCTTFQFSNDGHIFAYCDGRRTRAFEVATGKEVINADGKRTKEIMFTPRDTHMIIYEPYVIYGRKVSSDQKPRPNLHVYSVADGRRISSVIASKVAMWKPQFSDDESVAIRLVGNELLVHKGCQFNHYDRKFIMPHTDVFALSPGHSPLHIACYTPVIGSSPGRVQVRTLDAPFALVTARNFFKSDRAVLQWNSRGSAVLVLCSTDVDTSNQSYYGEQHIYLLNVTSQDALKVELKKTGPIYAAKWNPNGKEFCVCHGFMPAMVSLFNLRGDQTFCTNEGPLNDVFYNAFGNILLTCGFGNLGKGKMEFWDVDKKKQILAIDVPNTTLFEWAPDGQHFFTATTTPRLRIDNCFRMWHYSGKLLNEVLYNSPIEELWEVKFRPMPSYNKFEVRELTKAELDSAGLLIKRKNSVDPDHKQPVGVAKAAAAYVPPHLRKASDPNARSPTAQSGVAVKMSETEKKIFVIKRKLRDIGILKDRLASGEELQANQLEKIAKEPEFLAQLTALQSAP</sequence>
<dbReference type="InterPro" id="IPR013979">
    <property type="entry name" value="TIF_beta_prop-like"/>
</dbReference>
<evidence type="ECO:0000256" key="6">
    <source>
        <dbReference type="ARBA" id="ARBA00022737"/>
    </source>
</evidence>
<dbReference type="GO" id="GO:0022627">
    <property type="term" value="C:cytosolic small ribosomal subunit"/>
    <property type="evidence" value="ECO:0007669"/>
    <property type="project" value="TreeGrafter"/>
</dbReference>
<accession>A0AAD5N1Y4</accession>
<evidence type="ECO:0000313" key="11">
    <source>
        <dbReference type="Proteomes" id="UP001196413"/>
    </source>
</evidence>
<proteinExistence type="inferred from homology"/>
<comment type="function">
    <text evidence="1">Functions in the early steps of protein synthesis of a small number of specific mRNAs. Acts by directing the binding of methionyl-tRNAi to 40S ribosomal subunits. In contrast to the eIF-2 complex, it binds methionyl-tRNAi to 40S subunits in a codon-dependent manner, whereas the eIF-2 complex binds methionyl-tRNAi to 40S subunits in a GTP-dependent manner.</text>
</comment>
<evidence type="ECO:0000259" key="9">
    <source>
        <dbReference type="Pfam" id="PF08662"/>
    </source>
</evidence>
<dbReference type="EMBL" id="JAHQIW010003666">
    <property type="protein sequence ID" value="KAJ1359662.1"/>
    <property type="molecule type" value="Genomic_DNA"/>
</dbReference>
<evidence type="ECO:0000256" key="1">
    <source>
        <dbReference type="ARBA" id="ARBA00003993"/>
    </source>
</evidence>
<dbReference type="PANTHER" id="PTHR13227:SF0">
    <property type="entry name" value="EUKARYOTIC TRANSLATION INITIATION FACTOR 2A"/>
    <property type="match status" value="1"/>
</dbReference>
<keyword evidence="4" id="KW-0396">Initiation factor</keyword>
<reference evidence="10" key="1">
    <citation type="submission" date="2021-06" db="EMBL/GenBank/DDBJ databases">
        <title>Parelaphostrongylus tenuis whole genome reference sequence.</title>
        <authorList>
            <person name="Garwood T.J."/>
            <person name="Larsen P.A."/>
            <person name="Fountain-Jones N.M."/>
            <person name="Garbe J.R."/>
            <person name="Macchietto M.G."/>
            <person name="Kania S.A."/>
            <person name="Gerhold R.W."/>
            <person name="Richards J.E."/>
            <person name="Wolf T.M."/>
        </authorList>
    </citation>
    <scope>NUCLEOTIDE SEQUENCE</scope>
    <source>
        <strain evidence="10">MNPRO001-30</strain>
        <tissue evidence="10">Meninges</tissue>
    </source>
</reference>
<dbReference type="GO" id="GO:0043022">
    <property type="term" value="F:ribosome binding"/>
    <property type="evidence" value="ECO:0007669"/>
    <property type="project" value="TreeGrafter"/>
</dbReference>
<dbReference type="Pfam" id="PF08662">
    <property type="entry name" value="eIF2A"/>
    <property type="match status" value="1"/>
</dbReference>
<keyword evidence="7" id="KW-0810">Translation regulation</keyword>
<feature type="domain" description="Translation initiation factor beta propellor-like" evidence="9">
    <location>
        <begin position="218"/>
        <end position="416"/>
    </location>
</feature>
<dbReference type="AlphaFoldDB" id="A0AAD5N1Y4"/>
<evidence type="ECO:0000313" key="10">
    <source>
        <dbReference type="EMBL" id="KAJ1359662.1"/>
    </source>
</evidence>
<keyword evidence="5" id="KW-0853">WD repeat</keyword>
<dbReference type="GO" id="GO:0003743">
    <property type="term" value="F:translation initiation factor activity"/>
    <property type="evidence" value="ECO:0007669"/>
    <property type="project" value="UniProtKB-KW"/>
</dbReference>
<protein>
    <recommendedName>
        <fullName evidence="3">Eukaryotic translation initiation factor 2A</fullName>
    </recommendedName>
</protein>
<gene>
    <name evidence="10" type="ORF">KIN20_018446</name>
</gene>
<comment type="similarity">
    <text evidence="2">Belongs to the WD repeat EIF2A family.</text>
</comment>
<dbReference type="GO" id="GO:0006417">
    <property type="term" value="P:regulation of translation"/>
    <property type="evidence" value="ECO:0007669"/>
    <property type="project" value="UniProtKB-KW"/>
</dbReference>
<evidence type="ECO:0000256" key="8">
    <source>
        <dbReference type="ARBA" id="ARBA00022917"/>
    </source>
</evidence>
<name>A0AAD5N1Y4_PARTN</name>